<keyword evidence="4 8" id="KW-0812">Transmembrane</keyword>
<evidence type="ECO:0000313" key="9">
    <source>
        <dbReference type="EMBL" id="VDN14844.1"/>
    </source>
</evidence>
<evidence type="ECO:0000256" key="4">
    <source>
        <dbReference type="ARBA" id="ARBA00022692"/>
    </source>
</evidence>
<comment type="similarity">
    <text evidence="2">Belongs to the nucleotide-sugar transporter family. SLC35B subfamily.</text>
</comment>
<keyword evidence="3" id="KW-0813">Transport</keyword>
<gene>
    <name evidence="9" type="ORF">DILT_LOCUS10675</name>
</gene>
<evidence type="ECO:0000256" key="1">
    <source>
        <dbReference type="ARBA" id="ARBA00004141"/>
    </source>
</evidence>
<accession>A0A3P7LDG7</accession>
<protein>
    <recommendedName>
        <fullName evidence="7">Adenosine 3'-phospho 5'-phosphosulfate transporter 1</fullName>
    </recommendedName>
</protein>
<keyword evidence="6 8" id="KW-0472">Membrane</keyword>
<dbReference type="PANTHER" id="PTHR10778:SF13">
    <property type="entry name" value="ADENOSINE 3'-PHOSPHO 5'-PHOSPHOSULFATE TRANSPORTER 1"/>
    <property type="match status" value="1"/>
</dbReference>
<dbReference type="AlphaFoldDB" id="A0A3P7LDG7"/>
<sequence length="122" mass="13176">MMFGCGCWAVAFTLVSLAGKNNLASSLTFAQEHPLFITDVALSALCSGLGQILIFLTISHFGAATFVILMTIRQALSILVSCLLFDHPMNSIGLLGFCVTFSAVFFRILCRKRRPAPVNNSS</sequence>
<proteinExistence type="inferred from homology"/>
<evidence type="ECO:0000256" key="8">
    <source>
        <dbReference type="SAM" id="Phobius"/>
    </source>
</evidence>
<dbReference type="PANTHER" id="PTHR10778">
    <property type="entry name" value="SOLUTE CARRIER FAMILY 35 MEMBER B"/>
    <property type="match status" value="1"/>
</dbReference>
<evidence type="ECO:0000256" key="5">
    <source>
        <dbReference type="ARBA" id="ARBA00022989"/>
    </source>
</evidence>
<dbReference type="InterPro" id="IPR013657">
    <property type="entry name" value="SCL35B1-4/HUT1"/>
</dbReference>
<organism evidence="9 10">
    <name type="scientific">Dibothriocephalus latus</name>
    <name type="common">Fish tapeworm</name>
    <name type="synonym">Diphyllobothrium latum</name>
    <dbReference type="NCBI Taxonomy" id="60516"/>
    <lineage>
        <taxon>Eukaryota</taxon>
        <taxon>Metazoa</taxon>
        <taxon>Spiralia</taxon>
        <taxon>Lophotrochozoa</taxon>
        <taxon>Platyhelminthes</taxon>
        <taxon>Cestoda</taxon>
        <taxon>Eucestoda</taxon>
        <taxon>Diphyllobothriidea</taxon>
        <taxon>Diphyllobothriidae</taxon>
        <taxon>Dibothriocephalus</taxon>
    </lineage>
</organism>
<dbReference type="GO" id="GO:0000139">
    <property type="term" value="C:Golgi membrane"/>
    <property type="evidence" value="ECO:0007669"/>
    <property type="project" value="TreeGrafter"/>
</dbReference>
<evidence type="ECO:0000256" key="3">
    <source>
        <dbReference type="ARBA" id="ARBA00022448"/>
    </source>
</evidence>
<dbReference type="EMBL" id="UYRU01060561">
    <property type="protein sequence ID" value="VDN14844.1"/>
    <property type="molecule type" value="Genomic_DNA"/>
</dbReference>
<evidence type="ECO:0000256" key="2">
    <source>
        <dbReference type="ARBA" id="ARBA00010694"/>
    </source>
</evidence>
<name>A0A3P7LDG7_DIBLA</name>
<dbReference type="GO" id="GO:0005789">
    <property type="term" value="C:endoplasmic reticulum membrane"/>
    <property type="evidence" value="ECO:0007669"/>
    <property type="project" value="TreeGrafter"/>
</dbReference>
<evidence type="ECO:0000256" key="6">
    <source>
        <dbReference type="ARBA" id="ARBA00023136"/>
    </source>
</evidence>
<keyword evidence="5 8" id="KW-1133">Transmembrane helix</keyword>
<dbReference type="SUPFAM" id="SSF103481">
    <property type="entry name" value="Multidrug resistance efflux transporter EmrE"/>
    <property type="match status" value="1"/>
</dbReference>
<comment type="subcellular location">
    <subcellularLocation>
        <location evidence="1">Membrane</location>
        <topology evidence="1">Multi-pass membrane protein</topology>
    </subcellularLocation>
</comment>
<dbReference type="GO" id="GO:0046964">
    <property type="term" value="F:3'-phosphoadenosine 5'-phosphosulfate transmembrane transporter activity"/>
    <property type="evidence" value="ECO:0007669"/>
    <property type="project" value="TreeGrafter"/>
</dbReference>
<keyword evidence="10" id="KW-1185">Reference proteome</keyword>
<dbReference type="Proteomes" id="UP000281553">
    <property type="component" value="Unassembled WGS sequence"/>
</dbReference>
<dbReference type="OrthoDB" id="10035043at2759"/>
<feature type="transmembrane region" description="Helical" evidence="8">
    <location>
        <begin position="92"/>
        <end position="110"/>
    </location>
</feature>
<dbReference type="InterPro" id="IPR037185">
    <property type="entry name" value="EmrE-like"/>
</dbReference>
<evidence type="ECO:0000313" key="10">
    <source>
        <dbReference type="Proteomes" id="UP000281553"/>
    </source>
</evidence>
<reference evidence="9 10" key="1">
    <citation type="submission" date="2018-11" db="EMBL/GenBank/DDBJ databases">
        <authorList>
            <consortium name="Pathogen Informatics"/>
        </authorList>
    </citation>
    <scope>NUCLEOTIDE SEQUENCE [LARGE SCALE GENOMIC DNA]</scope>
</reference>
<dbReference type="Pfam" id="PF08449">
    <property type="entry name" value="UAA"/>
    <property type="match status" value="1"/>
</dbReference>
<evidence type="ECO:0000256" key="7">
    <source>
        <dbReference type="ARBA" id="ARBA00039668"/>
    </source>
</evidence>